<proteinExistence type="predicted"/>
<dbReference type="AlphaFoldDB" id="A0A2R6A9E3"/>
<sequence>MSISFISTKKIREHIRKRNVFPEDLMYAIQTFFIEKNEASKIKYVRFTLHDTIEEDKHIRRSLEVEICANSLPNELINELNDLLTCKFPSLNAFVRIHCEE</sequence>
<gene>
    <name evidence="1" type="ORF">B9Q01_06160</name>
</gene>
<name>A0A2R6A9E3_9ARCH</name>
<reference evidence="1 2" key="1">
    <citation type="submission" date="2017-04" db="EMBL/GenBank/DDBJ databases">
        <title>Novel microbial lineages endemic to geothermal iron-oxide mats fill important gaps in the evolutionary history of Archaea.</title>
        <authorList>
            <person name="Jay Z.J."/>
            <person name="Beam J.P."/>
            <person name="Dlakic M."/>
            <person name="Rusch D.B."/>
            <person name="Kozubal M.A."/>
            <person name="Inskeep W.P."/>
        </authorList>
    </citation>
    <scope>NUCLEOTIDE SEQUENCE [LARGE SCALE GENOMIC DNA]</scope>
    <source>
        <strain evidence="1">OSP_D</strain>
    </source>
</reference>
<evidence type="ECO:0000313" key="1">
    <source>
        <dbReference type="EMBL" id="PSN83024.1"/>
    </source>
</evidence>
<dbReference type="Proteomes" id="UP000240880">
    <property type="component" value="Unassembled WGS sequence"/>
</dbReference>
<dbReference type="EMBL" id="NEXC01000040">
    <property type="protein sequence ID" value="PSN83024.1"/>
    <property type="molecule type" value="Genomic_DNA"/>
</dbReference>
<protein>
    <submittedName>
        <fullName evidence="1">Uncharacterized protein</fullName>
    </submittedName>
</protein>
<evidence type="ECO:0000313" key="2">
    <source>
        <dbReference type="Proteomes" id="UP000240880"/>
    </source>
</evidence>
<accession>A0A2R6A9E3</accession>
<comment type="caution">
    <text evidence="1">The sequence shown here is derived from an EMBL/GenBank/DDBJ whole genome shotgun (WGS) entry which is preliminary data.</text>
</comment>
<organism evidence="1 2">
    <name type="scientific">Candidatus Marsarchaeota G1 archaeon OSP_D</name>
    <dbReference type="NCBI Taxonomy" id="1978155"/>
    <lineage>
        <taxon>Archaea</taxon>
        <taxon>Candidatus Marsarchaeota</taxon>
        <taxon>Candidatus Marsarchaeota group 1</taxon>
    </lineage>
</organism>